<evidence type="ECO:0000259" key="8">
    <source>
        <dbReference type="Pfam" id="PF10502"/>
    </source>
</evidence>
<evidence type="ECO:0000313" key="10">
    <source>
        <dbReference type="Proteomes" id="UP001589627"/>
    </source>
</evidence>
<dbReference type="EMBL" id="JBHLZP010000361">
    <property type="protein sequence ID" value="MFB9837276.1"/>
    <property type="molecule type" value="Genomic_DNA"/>
</dbReference>
<protein>
    <recommendedName>
        <fullName evidence="4 6">Signal peptidase I</fullName>
        <ecNumber evidence="4 6">3.4.21.89</ecNumber>
    </recommendedName>
</protein>
<dbReference type="InterPro" id="IPR019533">
    <property type="entry name" value="Peptidase_S26"/>
</dbReference>
<feature type="domain" description="Peptidase S26" evidence="8">
    <location>
        <begin position="78"/>
        <end position="275"/>
    </location>
</feature>
<feature type="compositionally biased region" description="Basic and acidic residues" evidence="7">
    <location>
        <begin position="17"/>
        <end position="36"/>
    </location>
</feature>
<keyword evidence="6" id="KW-0812">Transmembrane</keyword>
<dbReference type="SUPFAM" id="SSF51306">
    <property type="entry name" value="LexA/Signal peptidase"/>
    <property type="match status" value="1"/>
</dbReference>
<keyword evidence="6" id="KW-0472">Membrane</keyword>
<dbReference type="InterPro" id="IPR036286">
    <property type="entry name" value="LexA/Signal_pep-like_sf"/>
</dbReference>
<dbReference type="NCBIfam" id="TIGR02227">
    <property type="entry name" value="sigpep_I_bact"/>
    <property type="match status" value="1"/>
</dbReference>
<comment type="similarity">
    <text evidence="3 6">Belongs to the peptidase S26 family.</text>
</comment>
<evidence type="ECO:0000256" key="3">
    <source>
        <dbReference type="ARBA" id="ARBA00009370"/>
    </source>
</evidence>
<keyword evidence="10" id="KW-1185">Reference proteome</keyword>
<reference evidence="9 10" key="1">
    <citation type="submission" date="2024-09" db="EMBL/GenBank/DDBJ databases">
        <authorList>
            <person name="Sun Q."/>
            <person name="Mori K."/>
        </authorList>
    </citation>
    <scope>NUCLEOTIDE SEQUENCE [LARGE SCALE GENOMIC DNA]</scope>
    <source>
        <strain evidence="9 10">TBRC 0563</strain>
    </source>
</reference>
<feature type="region of interest" description="Disordered" evidence="7">
    <location>
        <begin position="1"/>
        <end position="70"/>
    </location>
</feature>
<evidence type="ECO:0000256" key="6">
    <source>
        <dbReference type="RuleBase" id="RU362042"/>
    </source>
</evidence>
<evidence type="ECO:0000256" key="4">
    <source>
        <dbReference type="ARBA" id="ARBA00013208"/>
    </source>
</evidence>
<evidence type="ECO:0000256" key="7">
    <source>
        <dbReference type="SAM" id="MobiDB-lite"/>
    </source>
</evidence>
<name>A0ABV5YQE7_9ACTN</name>
<evidence type="ECO:0000313" key="9">
    <source>
        <dbReference type="EMBL" id="MFB9837276.1"/>
    </source>
</evidence>
<dbReference type="PANTHER" id="PTHR43390:SF1">
    <property type="entry name" value="CHLOROPLAST PROCESSING PEPTIDASE"/>
    <property type="match status" value="1"/>
</dbReference>
<dbReference type="EC" id="3.4.21.89" evidence="4 6"/>
<dbReference type="InterPro" id="IPR000223">
    <property type="entry name" value="Pept_S26A_signal_pept_1"/>
</dbReference>
<keyword evidence="6" id="KW-1133">Transmembrane helix</keyword>
<comment type="subcellular location">
    <subcellularLocation>
        <location evidence="2">Cell membrane</location>
        <topology evidence="2">Single-pass type II membrane protein</topology>
    </subcellularLocation>
    <subcellularLocation>
        <location evidence="6">Membrane</location>
        <topology evidence="6">Single-pass type II membrane protein</topology>
    </subcellularLocation>
</comment>
<dbReference type="PRINTS" id="PR00727">
    <property type="entry name" value="LEADERPTASE"/>
</dbReference>
<feature type="transmembrane region" description="Helical" evidence="6">
    <location>
        <begin position="78"/>
        <end position="101"/>
    </location>
</feature>
<organism evidence="9 10">
    <name type="scientific">Actinoallomurus acaciae</name>
    <dbReference type="NCBI Taxonomy" id="502577"/>
    <lineage>
        <taxon>Bacteria</taxon>
        <taxon>Bacillati</taxon>
        <taxon>Actinomycetota</taxon>
        <taxon>Actinomycetes</taxon>
        <taxon>Streptosporangiales</taxon>
        <taxon>Thermomonosporaceae</taxon>
        <taxon>Actinoallomurus</taxon>
    </lineage>
</organism>
<evidence type="ECO:0000256" key="1">
    <source>
        <dbReference type="ARBA" id="ARBA00000677"/>
    </source>
</evidence>
<dbReference type="RefSeq" id="WP_378210090.1">
    <property type="nucleotide sequence ID" value="NZ_JBHLZP010000361.1"/>
</dbReference>
<keyword evidence="5 6" id="KW-0378">Hydrolase</keyword>
<accession>A0ABV5YQE7</accession>
<keyword evidence="6" id="KW-0645">Protease</keyword>
<gene>
    <name evidence="9" type="primary">lepB</name>
    <name evidence="9" type="ORF">ACFFNX_34395</name>
</gene>
<comment type="caution">
    <text evidence="9">The sequence shown here is derived from an EMBL/GenBank/DDBJ whole genome shotgun (WGS) entry which is preliminary data.</text>
</comment>
<dbReference type="Pfam" id="PF10502">
    <property type="entry name" value="Peptidase_S26"/>
    <property type="match status" value="1"/>
</dbReference>
<dbReference type="PROSITE" id="PS00761">
    <property type="entry name" value="SPASE_I_3"/>
    <property type="match status" value="1"/>
</dbReference>
<dbReference type="Gene3D" id="2.10.109.10">
    <property type="entry name" value="Umud Fragment, subunit A"/>
    <property type="match status" value="1"/>
</dbReference>
<sequence>MSDDEQGLREPAPTSGETRHDISGDSRDGVNGEGRRPNGPPGDAALVGDETDSERPGDDGSGQKGRKKKKQGSFWKELPILVGVALALALVIKAFAVQAFYIPSQSMENTLKVGDRVLVNKIVYHTRDIKRGDVVVFNGLDSWDPEVQYPQPKNPVSKVLHAVGSAFGVVPGEKDYIKRVIGVPGDHVACCNAQGRVTVNGHPLAESSYIYTDPQTGEQNRPSDSKFKVTVPAGHLWVMGDHREVSYDSRGHIGDPGGGTIPESRVIGRAFVIVWPLSRIKTLSIPSTFDAPGLANGVLPETPLALGLIGAVPITLLRRRIRARRSR</sequence>
<comment type="catalytic activity">
    <reaction evidence="1 6">
        <text>Cleavage of hydrophobic, N-terminal signal or leader sequences from secreted and periplasmic proteins.</text>
        <dbReference type="EC" id="3.4.21.89"/>
    </reaction>
</comment>
<proteinExistence type="inferred from homology"/>
<dbReference type="PANTHER" id="PTHR43390">
    <property type="entry name" value="SIGNAL PEPTIDASE I"/>
    <property type="match status" value="1"/>
</dbReference>
<evidence type="ECO:0000256" key="5">
    <source>
        <dbReference type="ARBA" id="ARBA00022801"/>
    </source>
</evidence>
<dbReference type="GO" id="GO:0009003">
    <property type="term" value="F:signal peptidase activity"/>
    <property type="evidence" value="ECO:0007669"/>
    <property type="project" value="UniProtKB-EC"/>
</dbReference>
<dbReference type="Proteomes" id="UP001589627">
    <property type="component" value="Unassembled WGS sequence"/>
</dbReference>
<dbReference type="InterPro" id="IPR019758">
    <property type="entry name" value="Pept_S26A_signal_pept_1_CS"/>
</dbReference>
<evidence type="ECO:0000256" key="2">
    <source>
        <dbReference type="ARBA" id="ARBA00004401"/>
    </source>
</evidence>
<dbReference type="CDD" id="cd06530">
    <property type="entry name" value="S26_SPase_I"/>
    <property type="match status" value="1"/>
</dbReference>